<evidence type="ECO:0000256" key="1">
    <source>
        <dbReference type="ARBA" id="ARBA00008558"/>
    </source>
</evidence>
<dbReference type="KEGG" id="lit:FPZ52_16610"/>
<dbReference type="InterPro" id="IPR008928">
    <property type="entry name" value="6-hairpin_glycosidase_sf"/>
</dbReference>
<comment type="similarity">
    <text evidence="1">Belongs to the N-acylglucosamine 2-epimerase family.</text>
</comment>
<name>A0A5B8ICJ7_9RHOB</name>
<accession>A0A5B8ICJ7</accession>
<sequence length="410" mass="47131">MRKPALGPNESDTPWLQAEQHRAYLRVDAQRQVEFFRSSFRSEGGFHSLDRIGRPLPELPQYLHSNARMVHSFVLAKLAGFDDCDRFIDHGMQYIRQCHHDPDHGGYLWAVNDRDVCDDRKLAYGHVFVLLAAASAHAAGHPDAMALLDDVDGILDRYFWEDDVGRFCDEWNRDWAPFSTYRGMNANMHGTEALLAAFEATGREKYLKRAGRILDFFINTIARSENWRLPEHYDASWQIDRNYSEDPMFRPPGTTPGHSFELARLLLQYGELVGRPAGEHLQSARNLAYRALEDAWDHERGGFVYTLDFSGTPDIRDRYWWPVTEAIGVLAAFLKSDPTPEDEIWYRRVWAFADAHLVDHEYGGWFHELDADNHPSDGQFVGKPDIYHSLQAALLPLTRNVSGCYRGEIC</sequence>
<dbReference type="EMBL" id="CP042265">
    <property type="protein sequence ID" value="QDY71326.1"/>
    <property type="molecule type" value="Genomic_DNA"/>
</dbReference>
<reference evidence="3 4" key="1">
    <citation type="submission" date="2019-07" db="EMBL/GenBank/DDBJ databases">
        <title>Litoreibacter alkalisoli sp. nov., isolated from saline-alkaline soil.</title>
        <authorList>
            <person name="Wang S."/>
            <person name="Xu L."/>
            <person name="Xing Y.-T."/>
            <person name="Sun J.-Q."/>
        </authorList>
    </citation>
    <scope>NUCLEOTIDE SEQUENCE [LARGE SCALE GENOMIC DNA]</scope>
    <source>
        <strain evidence="3 4">LN3S51</strain>
        <plasmid evidence="3 4">unnamed4</plasmid>
    </source>
</reference>
<keyword evidence="4" id="KW-1185">Reference proteome</keyword>
<dbReference type="OrthoDB" id="9806359at2"/>
<dbReference type="Gene3D" id="1.50.10.10">
    <property type="match status" value="1"/>
</dbReference>
<proteinExistence type="inferred from homology"/>
<keyword evidence="3" id="KW-0614">Plasmid</keyword>
<dbReference type="Proteomes" id="UP000318483">
    <property type="component" value="Plasmid unnamed4"/>
</dbReference>
<dbReference type="Pfam" id="PF07221">
    <property type="entry name" value="GlcNAc_2-epim"/>
    <property type="match status" value="1"/>
</dbReference>
<dbReference type="InterPro" id="IPR010819">
    <property type="entry name" value="AGE/CE"/>
</dbReference>
<dbReference type="AlphaFoldDB" id="A0A5B8ICJ7"/>
<dbReference type="GO" id="GO:0016853">
    <property type="term" value="F:isomerase activity"/>
    <property type="evidence" value="ECO:0007669"/>
    <property type="project" value="UniProtKB-KW"/>
</dbReference>
<dbReference type="PANTHER" id="PTHR15108">
    <property type="entry name" value="N-ACYLGLUCOSAMINE-2-EPIMERASE"/>
    <property type="match status" value="1"/>
</dbReference>
<dbReference type="RefSeq" id="WP_146366742.1">
    <property type="nucleotide sequence ID" value="NZ_CP042265.1"/>
</dbReference>
<evidence type="ECO:0000256" key="2">
    <source>
        <dbReference type="ARBA" id="ARBA00023235"/>
    </source>
</evidence>
<organism evidence="3 4">
    <name type="scientific">Qingshengfaniella alkalisoli</name>
    <dbReference type="NCBI Taxonomy" id="2599296"/>
    <lineage>
        <taxon>Bacteria</taxon>
        <taxon>Pseudomonadati</taxon>
        <taxon>Pseudomonadota</taxon>
        <taxon>Alphaproteobacteria</taxon>
        <taxon>Rhodobacterales</taxon>
        <taxon>Paracoccaceae</taxon>
        <taxon>Qingshengfaniella</taxon>
    </lineage>
</organism>
<dbReference type="GO" id="GO:0005975">
    <property type="term" value="P:carbohydrate metabolic process"/>
    <property type="evidence" value="ECO:0007669"/>
    <property type="project" value="InterPro"/>
</dbReference>
<gene>
    <name evidence="3" type="ORF">FPZ52_16610</name>
</gene>
<keyword evidence="2 3" id="KW-0413">Isomerase</keyword>
<geneLocation type="plasmid" evidence="3 4">
    <name>unnamed4</name>
</geneLocation>
<protein>
    <submittedName>
        <fullName evidence="3">AGE family epimerase/isomerase</fullName>
    </submittedName>
</protein>
<evidence type="ECO:0000313" key="4">
    <source>
        <dbReference type="Proteomes" id="UP000318483"/>
    </source>
</evidence>
<dbReference type="SUPFAM" id="SSF48208">
    <property type="entry name" value="Six-hairpin glycosidases"/>
    <property type="match status" value="1"/>
</dbReference>
<evidence type="ECO:0000313" key="3">
    <source>
        <dbReference type="EMBL" id="QDY71326.1"/>
    </source>
</evidence>
<dbReference type="InterPro" id="IPR012341">
    <property type="entry name" value="6hp_glycosidase-like_sf"/>
</dbReference>